<dbReference type="Proteomes" id="UP000193862">
    <property type="component" value="Unassembled WGS sequence"/>
</dbReference>
<dbReference type="Gene3D" id="3.40.50.1000">
    <property type="entry name" value="HAD superfamily/HAD-like"/>
    <property type="match status" value="1"/>
</dbReference>
<keyword evidence="2" id="KW-1185">Reference proteome</keyword>
<keyword evidence="1" id="KW-0378">Hydrolase</keyword>
<dbReference type="InterPro" id="IPR036412">
    <property type="entry name" value="HAD-like_sf"/>
</dbReference>
<dbReference type="GO" id="GO:0016787">
    <property type="term" value="F:hydrolase activity"/>
    <property type="evidence" value="ECO:0007669"/>
    <property type="project" value="UniProtKB-KW"/>
</dbReference>
<gene>
    <name evidence="1" type="ORF">AQS8620_03320</name>
</gene>
<proteinExistence type="predicted"/>
<dbReference type="InterPro" id="IPR023214">
    <property type="entry name" value="HAD_sf"/>
</dbReference>
<protein>
    <submittedName>
        <fullName evidence="1">Haloacid dehalogenase-like hydrolase</fullName>
    </submittedName>
</protein>
<evidence type="ECO:0000313" key="2">
    <source>
        <dbReference type="Proteomes" id="UP000193862"/>
    </source>
</evidence>
<accession>A0A1Y5TR28</accession>
<reference evidence="1 2" key="1">
    <citation type="submission" date="2017-03" db="EMBL/GenBank/DDBJ databases">
        <authorList>
            <person name="Afonso C.L."/>
            <person name="Miller P.J."/>
            <person name="Scott M.A."/>
            <person name="Spackman E."/>
            <person name="Goraichik I."/>
            <person name="Dimitrov K.M."/>
            <person name="Suarez D.L."/>
            <person name="Swayne D.E."/>
        </authorList>
    </citation>
    <scope>NUCLEOTIDE SEQUENCE [LARGE SCALE GENOMIC DNA]</scope>
    <source>
        <strain evidence="1 2">CECT 8620</strain>
    </source>
</reference>
<sequence>MDANKRTALIYDFDGTLARGNLQETSFIPKIGMTKEEFWGEVKQRTREHDADEILVYMHLMLEKAREKGVQVTVEDLQSHGQEAPLFSGLADKSWFERINAHAVERGLALEHYIVSSGIHEMIEGCAIRDAFHQVFASKFIYSKGVAAWPGVGINYTTKTQYLFRINKGVDNHWDNESINSYVPELERPIPFDRMIFLGDGDTDIPTMKMLTYKGGHSVAVYDPTKTKRDIDKVHKLISDGRVDFVAPADYSENGQIDIIVKGIIGRIARQHGYRPKA</sequence>
<name>A0A1Y5TR28_9RHOB</name>
<dbReference type="AlphaFoldDB" id="A0A1Y5TR28"/>
<dbReference type="RefSeq" id="WP_085838114.1">
    <property type="nucleotide sequence ID" value="NZ_FWFS01000016.1"/>
</dbReference>
<dbReference type="SUPFAM" id="SSF56784">
    <property type="entry name" value="HAD-like"/>
    <property type="match status" value="1"/>
</dbReference>
<dbReference type="EMBL" id="FWFS01000016">
    <property type="protein sequence ID" value="SLN70075.1"/>
    <property type="molecule type" value="Genomic_DNA"/>
</dbReference>
<dbReference type="Pfam" id="PF12710">
    <property type="entry name" value="HAD"/>
    <property type="match status" value="1"/>
</dbReference>
<organism evidence="1 2">
    <name type="scientific">Aquimixticola soesokkakensis</name>
    <dbReference type="NCBI Taxonomy" id="1519096"/>
    <lineage>
        <taxon>Bacteria</taxon>
        <taxon>Pseudomonadati</taxon>
        <taxon>Pseudomonadota</taxon>
        <taxon>Alphaproteobacteria</taxon>
        <taxon>Rhodobacterales</taxon>
        <taxon>Paracoccaceae</taxon>
        <taxon>Aquimixticola</taxon>
    </lineage>
</organism>
<evidence type="ECO:0000313" key="1">
    <source>
        <dbReference type="EMBL" id="SLN70075.1"/>
    </source>
</evidence>
<dbReference type="OrthoDB" id="9785423at2"/>